<gene>
    <name evidence="2" type="ORF">JOB18_006649</name>
</gene>
<dbReference type="EMBL" id="JAGKHQ010000005">
    <property type="protein sequence ID" value="KAG7515370.1"/>
    <property type="molecule type" value="Genomic_DNA"/>
</dbReference>
<feature type="region of interest" description="Disordered" evidence="1">
    <location>
        <begin position="1"/>
        <end position="167"/>
    </location>
</feature>
<evidence type="ECO:0000313" key="3">
    <source>
        <dbReference type="Proteomes" id="UP000693946"/>
    </source>
</evidence>
<protein>
    <submittedName>
        <fullName evidence="2">Uncharacterized protein</fullName>
    </submittedName>
</protein>
<feature type="compositionally biased region" description="Basic and acidic residues" evidence="1">
    <location>
        <begin position="259"/>
        <end position="283"/>
    </location>
</feature>
<reference evidence="2 3" key="1">
    <citation type="journal article" date="2021" name="Sci. Rep.">
        <title>Chromosome anchoring in Senegalese sole (Solea senegalensis) reveals sex-associated markers and genome rearrangements in flatfish.</title>
        <authorList>
            <person name="Guerrero-Cozar I."/>
            <person name="Gomez-Garrido J."/>
            <person name="Berbel C."/>
            <person name="Martinez-Blanch J.F."/>
            <person name="Alioto T."/>
            <person name="Claros M.G."/>
            <person name="Gagnaire P.A."/>
            <person name="Manchado M."/>
        </authorList>
    </citation>
    <scope>NUCLEOTIDE SEQUENCE [LARGE SCALE GENOMIC DNA]</scope>
    <source>
        <strain evidence="2">Sse05_10M</strain>
    </source>
</reference>
<feature type="region of interest" description="Disordered" evidence="1">
    <location>
        <begin position="184"/>
        <end position="244"/>
    </location>
</feature>
<feature type="compositionally biased region" description="Basic and acidic residues" evidence="1">
    <location>
        <begin position="139"/>
        <end position="152"/>
    </location>
</feature>
<sequence length="1025" mass="117547">MSTQEEEQTRPKRSIHPPSYLRDYELRLEHHEREIKPSEEIKSGSKQDSSGDSSSEENIVSFPANKSTSPRRRRESTSPRRHRESPSPRHHRESQSPRQRRCESISPPRRCESISPCRHREAPSPYHHCGSQSPRRHSRESASSRQQHRESQSPRQRRRESPSPRQHLHATAVILRVHATTVSLESWSPSRESPSPRLQRRCESPSPRQRRCESPSPRQRRRESLSPRCYRESSPQRHNSRYYSSDYYYYQTDDHIRPMSTYSDDRHSNYYQHNDRPANRYESPRYSQHRMFSPSRSERTYRGPTPTIPYFVNEDPREFTRLKIALDNLLPRDATQQFKYQILLDHLKLEEALLIADSYCSSPYPYSDTMYALNEQYGQPHQLALKRIAQLMDEPNIKSGDTKSFRKFALKVRALVGMLNQLGDIGQTELRCGSHVSRILTKLPHHLRADFKRYINPLRTPIPTLVHLSEWLEYEVRVQEDNPQFTNSASRDHPTARKEQARGARPKSTFILHGSEQKQTERKPVNCEFKGNMREPTNFCPFCNTTQHFLNQCTNFKILTMEQIDNWIRSNKRCWRCGREHLSSQCTLKARCKKCKGKHLEVLHEVNASQDFTPTPSRLVSADSTPAVNSTAEALYVDRPTSSNKVLLKVIRVILKNGDSSVNTYAVLDDGSERTILLHEAAQALGLHGSPENLHLRTVRQDACTIHGASVSFMVSSATSPNHSYQIQHAFTAKELALGSHSYPVAALKRKYHHLRYLPIPAINHAQPLLLIGADHPHLILPTEPVRCGPLDGPAAVKTEMGWTLQGPSRYLMHSLPSSQCLFTAAHSPQVDLFTHVERLWQQDILPYRSEKVVTRSRDDSEALKTLAGKTVRVEVDGVQRYATPLLWKGNLPQLKSPKEAVLPHLRSTEKRFSNDTCRTAAYKVEINKLLTSGYVKRIKLAEADTSPGWYIPHHMISDSTIPPVPDPHQFSHFQELLEAMVHNSHGAAKGDDSHSAEDFRQAELAALRRAQSDSFHRSGTPEGC</sequence>
<dbReference type="Proteomes" id="UP000693946">
    <property type="component" value="Linkage Group LG13"/>
</dbReference>
<dbReference type="PANTHER" id="PTHR47331:SF5">
    <property type="entry name" value="RIBONUCLEASE H"/>
    <property type="match status" value="1"/>
</dbReference>
<comment type="caution">
    <text evidence="2">The sequence shown here is derived from an EMBL/GenBank/DDBJ whole genome shotgun (WGS) entry which is preliminary data.</text>
</comment>
<evidence type="ECO:0000256" key="1">
    <source>
        <dbReference type="SAM" id="MobiDB-lite"/>
    </source>
</evidence>
<feature type="region of interest" description="Disordered" evidence="1">
    <location>
        <begin position="259"/>
        <end position="309"/>
    </location>
</feature>
<feature type="compositionally biased region" description="Low complexity" evidence="1">
    <location>
        <begin position="184"/>
        <end position="197"/>
    </location>
</feature>
<name>A0AAV6SEW5_SOLSE</name>
<feature type="compositionally biased region" description="Basic residues" evidence="1">
    <location>
        <begin position="69"/>
        <end position="92"/>
    </location>
</feature>
<feature type="compositionally biased region" description="Basic and acidic residues" evidence="1">
    <location>
        <begin position="22"/>
        <end position="45"/>
    </location>
</feature>
<proteinExistence type="predicted"/>
<accession>A0AAV6SEW5</accession>
<keyword evidence="3" id="KW-1185">Reference proteome</keyword>
<feature type="compositionally biased region" description="Basic and acidic residues" evidence="1">
    <location>
        <begin position="222"/>
        <end position="235"/>
    </location>
</feature>
<feature type="region of interest" description="Disordered" evidence="1">
    <location>
        <begin position="483"/>
        <end position="508"/>
    </location>
</feature>
<dbReference type="AlphaFoldDB" id="A0AAV6SEW5"/>
<organism evidence="2 3">
    <name type="scientific">Solea senegalensis</name>
    <name type="common">Senegalese sole</name>
    <dbReference type="NCBI Taxonomy" id="28829"/>
    <lineage>
        <taxon>Eukaryota</taxon>
        <taxon>Metazoa</taxon>
        <taxon>Chordata</taxon>
        <taxon>Craniata</taxon>
        <taxon>Vertebrata</taxon>
        <taxon>Euteleostomi</taxon>
        <taxon>Actinopterygii</taxon>
        <taxon>Neopterygii</taxon>
        <taxon>Teleostei</taxon>
        <taxon>Neoteleostei</taxon>
        <taxon>Acanthomorphata</taxon>
        <taxon>Carangaria</taxon>
        <taxon>Pleuronectiformes</taxon>
        <taxon>Pleuronectoidei</taxon>
        <taxon>Soleidae</taxon>
        <taxon>Solea</taxon>
    </lineage>
</organism>
<feature type="compositionally biased region" description="Basic and acidic residues" evidence="1">
    <location>
        <begin position="490"/>
        <end position="502"/>
    </location>
</feature>
<evidence type="ECO:0000313" key="2">
    <source>
        <dbReference type="EMBL" id="KAG7515370.1"/>
    </source>
</evidence>
<dbReference type="PANTHER" id="PTHR47331">
    <property type="entry name" value="PHD-TYPE DOMAIN-CONTAINING PROTEIN"/>
    <property type="match status" value="1"/>
</dbReference>